<dbReference type="InterPro" id="IPR004853">
    <property type="entry name" value="Sugar_P_trans_dom"/>
</dbReference>
<reference evidence="7" key="1">
    <citation type="submission" date="2018-08" db="EMBL/GenBank/DDBJ databases">
        <authorList>
            <person name="Cornetti L."/>
        </authorList>
    </citation>
    <scope>NUCLEOTIDE SEQUENCE</scope>
    <source>
        <strain evidence="7">FI-BAL1-1</strain>
    </source>
</reference>
<feature type="transmembrane region" description="Helical" evidence="5">
    <location>
        <begin position="62"/>
        <end position="80"/>
    </location>
</feature>
<feature type="transmembrane region" description="Helical" evidence="5">
    <location>
        <begin position="100"/>
        <end position="117"/>
    </location>
</feature>
<feature type="transmembrane region" description="Helical" evidence="5">
    <location>
        <begin position="308"/>
        <end position="327"/>
    </location>
</feature>
<feature type="domain" description="Sugar phosphate transporter" evidence="6">
    <location>
        <begin position="25"/>
        <end position="293"/>
    </location>
</feature>
<keyword evidence="3 5" id="KW-1133">Transmembrane helix</keyword>
<dbReference type="Pfam" id="PF03151">
    <property type="entry name" value="TPT"/>
    <property type="match status" value="1"/>
</dbReference>
<dbReference type="EMBL" id="LR000247">
    <property type="protein sequence ID" value="SVE69866.1"/>
    <property type="molecule type" value="mRNA"/>
</dbReference>
<accession>A0A4Y7LNN9</accession>
<feature type="transmembrane region" description="Helical" evidence="5">
    <location>
        <begin position="253"/>
        <end position="273"/>
    </location>
</feature>
<evidence type="ECO:0000256" key="3">
    <source>
        <dbReference type="ARBA" id="ARBA00022989"/>
    </source>
</evidence>
<dbReference type="PANTHER" id="PTHR11132">
    <property type="entry name" value="SOLUTE CARRIER FAMILY 35"/>
    <property type="match status" value="1"/>
</dbReference>
<evidence type="ECO:0000256" key="1">
    <source>
        <dbReference type="ARBA" id="ARBA00004141"/>
    </source>
</evidence>
<dbReference type="AlphaFoldDB" id="A0A4Y7LNN9"/>
<dbReference type="InterPro" id="IPR050186">
    <property type="entry name" value="TPT_transporter"/>
</dbReference>
<protein>
    <submittedName>
        <fullName evidence="7">EOG090X081X</fullName>
    </submittedName>
</protein>
<gene>
    <name evidence="7" type="primary">EOG090X081X</name>
</gene>
<dbReference type="InterPro" id="IPR037185">
    <property type="entry name" value="EmrE-like"/>
</dbReference>
<dbReference type="SUPFAM" id="SSF103481">
    <property type="entry name" value="Multidrug resistance efflux transporter EmrE"/>
    <property type="match status" value="1"/>
</dbReference>
<feature type="transmembrane region" description="Helical" evidence="5">
    <location>
        <begin position="214"/>
        <end position="233"/>
    </location>
</feature>
<comment type="subcellular location">
    <subcellularLocation>
        <location evidence="1">Membrane</location>
        <topology evidence="1">Multi-pass membrane protein</topology>
    </subcellularLocation>
</comment>
<name>A0A4Y7LNN9_9CRUS</name>
<keyword evidence="2 5" id="KW-0812">Transmembrane</keyword>
<sequence length="344" mass="38040">MNSDQKAPKMDEKPIEDSLLKKYFRILAVVTAYWVVSISLVFINKALLSGQSDGSTLEAPLFVTWFQCVVTVALCFILAFGGKFFPTLGTFPELGLDHKIMIKVLPLSIVFVAMISFNNLCLKYVGVAFYYIGRSLTTVFNVLMTWILLGERTSFSAIVCCAIIVGGFWMGVDQEGVAGSLSISGTIYGVLASLFVSLNSIYTKKVLPFVNQSIWLLGYYNNLNACLLFLPLMLLNGELSVILEYPGFGNTRFWVMMVAGGVFGFAIGYVTGLQIQVTSPLTHNISGTAKACAQTVLATYWYSELKPLLWWISNWIVLFGSAAYTRVRQVEMDKAHKASKITNS</sequence>
<proteinExistence type="evidence at transcript level"/>
<evidence type="ECO:0000256" key="4">
    <source>
        <dbReference type="ARBA" id="ARBA00023136"/>
    </source>
</evidence>
<dbReference type="GO" id="GO:0016020">
    <property type="term" value="C:membrane"/>
    <property type="evidence" value="ECO:0007669"/>
    <property type="project" value="UniProtKB-SubCell"/>
</dbReference>
<feature type="transmembrane region" description="Helical" evidence="5">
    <location>
        <begin position="178"/>
        <end position="202"/>
    </location>
</feature>
<evidence type="ECO:0000313" key="7">
    <source>
        <dbReference type="EMBL" id="SVE69866.1"/>
    </source>
</evidence>
<feature type="transmembrane region" description="Helical" evidence="5">
    <location>
        <begin position="23"/>
        <end position="42"/>
    </location>
</feature>
<feature type="transmembrane region" description="Helical" evidence="5">
    <location>
        <begin position="155"/>
        <end position="172"/>
    </location>
</feature>
<evidence type="ECO:0000256" key="2">
    <source>
        <dbReference type="ARBA" id="ARBA00022692"/>
    </source>
</evidence>
<evidence type="ECO:0000259" key="6">
    <source>
        <dbReference type="Pfam" id="PF03151"/>
    </source>
</evidence>
<feature type="transmembrane region" description="Helical" evidence="5">
    <location>
        <begin position="129"/>
        <end position="148"/>
    </location>
</feature>
<organism evidence="7">
    <name type="scientific">Eubosmina coregoni</name>
    <dbReference type="NCBI Taxonomy" id="186181"/>
    <lineage>
        <taxon>Eukaryota</taxon>
        <taxon>Metazoa</taxon>
        <taxon>Ecdysozoa</taxon>
        <taxon>Arthropoda</taxon>
        <taxon>Crustacea</taxon>
        <taxon>Branchiopoda</taxon>
        <taxon>Diplostraca</taxon>
        <taxon>Cladocera</taxon>
        <taxon>Anomopoda</taxon>
        <taxon>Bosminidae</taxon>
        <taxon>Eubosmina</taxon>
    </lineage>
</organism>
<evidence type="ECO:0000256" key="5">
    <source>
        <dbReference type="SAM" id="Phobius"/>
    </source>
</evidence>
<keyword evidence="4 5" id="KW-0472">Membrane</keyword>